<comment type="catalytic activity">
    <reaction evidence="11">
        <text>a hydroperoxide + [thioredoxin]-dithiol = an alcohol + [thioredoxin]-disulfide + H2O</text>
        <dbReference type="Rhea" id="RHEA:62620"/>
        <dbReference type="Rhea" id="RHEA-COMP:10698"/>
        <dbReference type="Rhea" id="RHEA-COMP:10700"/>
        <dbReference type="ChEBI" id="CHEBI:15377"/>
        <dbReference type="ChEBI" id="CHEBI:29950"/>
        <dbReference type="ChEBI" id="CHEBI:30879"/>
        <dbReference type="ChEBI" id="CHEBI:35924"/>
        <dbReference type="ChEBI" id="CHEBI:50058"/>
        <dbReference type="EC" id="1.11.1.24"/>
    </reaction>
</comment>
<keyword evidence="5" id="KW-0560">Oxidoreductase</keyword>
<dbReference type="PROSITE" id="PS51352">
    <property type="entry name" value="THIOREDOXIN_2"/>
    <property type="match status" value="1"/>
</dbReference>
<keyword evidence="3" id="KW-0575">Peroxidase</keyword>
<dbReference type="OrthoDB" id="9809746at2"/>
<reference evidence="13 14" key="1">
    <citation type="journal article" date="2015" name="Int. J. Syst. Evol. Microbiol.">
        <title>Exiguobacterium enclense sp. nov., isolated from sediment.</title>
        <authorList>
            <person name="Dastager S.G."/>
            <person name="Mawlankar R."/>
            <person name="Sonalkar V.V."/>
            <person name="Thorat M.N."/>
            <person name="Mual P."/>
            <person name="Verma A."/>
            <person name="Krishnamurthi S."/>
            <person name="Tang S.K."/>
            <person name="Li W.J."/>
        </authorList>
    </citation>
    <scope>NUCLEOTIDE SEQUENCE [LARGE SCALE GENOMIC DNA]</scope>
    <source>
        <strain evidence="13 14">NIO-1109</strain>
    </source>
</reference>
<protein>
    <recommendedName>
        <fullName evidence="2">thioredoxin-dependent peroxiredoxin</fullName>
        <ecNumber evidence="2">1.11.1.24</ecNumber>
    </recommendedName>
    <alternativeName>
        <fullName evidence="10">Bacterioferritin comigratory protein</fullName>
    </alternativeName>
    <alternativeName>
        <fullName evidence="8">Thioredoxin peroxidase</fullName>
    </alternativeName>
</protein>
<dbReference type="InterPro" id="IPR050924">
    <property type="entry name" value="Peroxiredoxin_BCP/PrxQ"/>
</dbReference>
<dbReference type="AlphaFoldDB" id="A0A0V8GEG6"/>
<name>A0A0V8GEG6_9BACL</name>
<gene>
    <name evidence="13" type="ORF">AS033_10080</name>
</gene>
<evidence type="ECO:0000256" key="9">
    <source>
        <dbReference type="ARBA" id="ARBA00038489"/>
    </source>
</evidence>
<dbReference type="RefSeq" id="WP_058265410.1">
    <property type="nucleotide sequence ID" value="NZ_FMYN01000003.1"/>
</dbReference>
<dbReference type="Gene3D" id="3.40.30.10">
    <property type="entry name" value="Glutaredoxin"/>
    <property type="match status" value="1"/>
</dbReference>
<keyword evidence="4" id="KW-0049">Antioxidant</keyword>
<comment type="similarity">
    <text evidence="9">Belongs to the peroxiredoxin family. BCP/PrxQ subfamily.</text>
</comment>
<dbReference type="CDD" id="cd02970">
    <property type="entry name" value="PRX_like2"/>
    <property type="match status" value="1"/>
</dbReference>
<dbReference type="EC" id="1.11.1.24" evidence="2"/>
<accession>A0A0V8GEG6</accession>
<dbReference type="InterPro" id="IPR036249">
    <property type="entry name" value="Thioredoxin-like_sf"/>
</dbReference>
<dbReference type="PANTHER" id="PTHR42801:SF7">
    <property type="entry name" value="SLL1159 PROTEIN"/>
    <property type="match status" value="1"/>
</dbReference>
<evidence type="ECO:0000256" key="1">
    <source>
        <dbReference type="ARBA" id="ARBA00003330"/>
    </source>
</evidence>
<dbReference type="EMBL" id="LNQL01000003">
    <property type="protein sequence ID" value="KSU48670.1"/>
    <property type="molecule type" value="Genomic_DNA"/>
</dbReference>
<evidence type="ECO:0000256" key="7">
    <source>
        <dbReference type="ARBA" id="ARBA00023284"/>
    </source>
</evidence>
<evidence type="ECO:0000256" key="2">
    <source>
        <dbReference type="ARBA" id="ARBA00013017"/>
    </source>
</evidence>
<dbReference type="SUPFAM" id="SSF52833">
    <property type="entry name" value="Thioredoxin-like"/>
    <property type="match status" value="1"/>
</dbReference>
<sequence length="213" mass="23793">MTRLLEEIKQYQSEFRQKAPAEKQRLMAEATAELAASGIAKGLGVGDTIPHFTLPDVSGKSVAIETLLEQGPVILTFYRGGWCPYCNLELRAYEREIDRIRAQGATVVAISPETPDFAEQTVNKNALSFPVLSDVDLHVSRQFDLVFDLPAYLIEIYKASGLDVAKHNGNEDWQLPKPATFIIDTDGVIRFAEVSSDYTKRVDPQTIIDYLEQ</sequence>
<keyword evidence="6" id="KW-1015">Disulfide bond</keyword>
<dbReference type="InterPro" id="IPR000866">
    <property type="entry name" value="AhpC/TSA"/>
</dbReference>
<evidence type="ECO:0000256" key="11">
    <source>
        <dbReference type="ARBA" id="ARBA00049091"/>
    </source>
</evidence>
<dbReference type="GO" id="GO:0045454">
    <property type="term" value="P:cell redox homeostasis"/>
    <property type="evidence" value="ECO:0007669"/>
    <property type="project" value="TreeGrafter"/>
</dbReference>
<comment type="caution">
    <text evidence="13">The sequence shown here is derived from an EMBL/GenBank/DDBJ whole genome shotgun (WGS) entry which is preliminary data.</text>
</comment>
<organism evidence="13 14">
    <name type="scientific">Exiguobacterium indicum</name>
    <dbReference type="NCBI Taxonomy" id="296995"/>
    <lineage>
        <taxon>Bacteria</taxon>
        <taxon>Bacillati</taxon>
        <taxon>Bacillota</taxon>
        <taxon>Bacilli</taxon>
        <taxon>Bacillales</taxon>
        <taxon>Bacillales Family XII. Incertae Sedis</taxon>
        <taxon>Exiguobacterium</taxon>
    </lineage>
</organism>
<comment type="function">
    <text evidence="1">Thiol-specific peroxidase that catalyzes the reduction of hydrogen peroxide and organic hydroperoxides to water and alcohols, respectively. Plays a role in cell protection against oxidative stress by detoxifying peroxides and as sensor of hydrogen peroxide-mediated signaling events.</text>
</comment>
<dbReference type="GO" id="GO:0008379">
    <property type="term" value="F:thioredoxin peroxidase activity"/>
    <property type="evidence" value="ECO:0007669"/>
    <property type="project" value="TreeGrafter"/>
</dbReference>
<feature type="domain" description="Thioredoxin" evidence="12">
    <location>
        <begin position="43"/>
        <end position="213"/>
    </location>
</feature>
<evidence type="ECO:0000256" key="4">
    <source>
        <dbReference type="ARBA" id="ARBA00022862"/>
    </source>
</evidence>
<dbReference type="Proteomes" id="UP000053797">
    <property type="component" value="Unassembled WGS sequence"/>
</dbReference>
<keyword evidence="7" id="KW-0676">Redox-active center</keyword>
<dbReference type="Pfam" id="PF00578">
    <property type="entry name" value="AhpC-TSA"/>
    <property type="match status" value="1"/>
</dbReference>
<evidence type="ECO:0000256" key="10">
    <source>
        <dbReference type="ARBA" id="ARBA00041373"/>
    </source>
</evidence>
<evidence type="ECO:0000259" key="12">
    <source>
        <dbReference type="PROSITE" id="PS51352"/>
    </source>
</evidence>
<evidence type="ECO:0000256" key="8">
    <source>
        <dbReference type="ARBA" id="ARBA00032824"/>
    </source>
</evidence>
<evidence type="ECO:0000313" key="13">
    <source>
        <dbReference type="EMBL" id="KSU48670.1"/>
    </source>
</evidence>
<evidence type="ECO:0000256" key="6">
    <source>
        <dbReference type="ARBA" id="ARBA00023157"/>
    </source>
</evidence>
<dbReference type="PANTHER" id="PTHR42801">
    <property type="entry name" value="THIOREDOXIN-DEPENDENT PEROXIDE REDUCTASE"/>
    <property type="match status" value="1"/>
</dbReference>
<dbReference type="GO" id="GO:0034599">
    <property type="term" value="P:cellular response to oxidative stress"/>
    <property type="evidence" value="ECO:0007669"/>
    <property type="project" value="TreeGrafter"/>
</dbReference>
<evidence type="ECO:0000256" key="5">
    <source>
        <dbReference type="ARBA" id="ARBA00023002"/>
    </source>
</evidence>
<dbReference type="GO" id="GO:0005737">
    <property type="term" value="C:cytoplasm"/>
    <property type="evidence" value="ECO:0007669"/>
    <property type="project" value="TreeGrafter"/>
</dbReference>
<evidence type="ECO:0000313" key="14">
    <source>
        <dbReference type="Proteomes" id="UP000053797"/>
    </source>
</evidence>
<dbReference type="InterPro" id="IPR013766">
    <property type="entry name" value="Thioredoxin_domain"/>
</dbReference>
<evidence type="ECO:0000256" key="3">
    <source>
        <dbReference type="ARBA" id="ARBA00022559"/>
    </source>
</evidence>
<proteinExistence type="inferred from homology"/>